<dbReference type="InterPro" id="IPR004119">
    <property type="entry name" value="EcKL"/>
</dbReference>
<protein>
    <recommendedName>
        <fullName evidence="1">CHK kinase-like domain-containing protein</fullName>
    </recommendedName>
</protein>
<dbReference type="SUPFAM" id="SSF56112">
    <property type="entry name" value="Protein kinase-like (PK-like)"/>
    <property type="match status" value="1"/>
</dbReference>
<keyword evidence="3" id="KW-1185">Reference proteome</keyword>
<dbReference type="Gene3D" id="3.90.1200.10">
    <property type="match status" value="1"/>
</dbReference>
<dbReference type="Pfam" id="PF02958">
    <property type="entry name" value="EcKL"/>
    <property type="match status" value="1"/>
</dbReference>
<evidence type="ECO:0000313" key="2">
    <source>
        <dbReference type="EMBL" id="CAH0383764.1"/>
    </source>
</evidence>
<evidence type="ECO:0000313" key="3">
    <source>
        <dbReference type="Proteomes" id="UP001152759"/>
    </source>
</evidence>
<dbReference type="InterPro" id="IPR015897">
    <property type="entry name" value="CHK_kinase-like"/>
</dbReference>
<reference evidence="2" key="1">
    <citation type="submission" date="2021-12" db="EMBL/GenBank/DDBJ databases">
        <authorList>
            <person name="King R."/>
        </authorList>
    </citation>
    <scope>NUCLEOTIDE SEQUENCE</scope>
</reference>
<organism evidence="2 3">
    <name type="scientific">Bemisia tabaci</name>
    <name type="common">Sweetpotato whitefly</name>
    <name type="synonym">Aleurodes tabaci</name>
    <dbReference type="NCBI Taxonomy" id="7038"/>
    <lineage>
        <taxon>Eukaryota</taxon>
        <taxon>Metazoa</taxon>
        <taxon>Ecdysozoa</taxon>
        <taxon>Arthropoda</taxon>
        <taxon>Hexapoda</taxon>
        <taxon>Insecta</taxon>
        <taxon>Pterygota</taxon>
        <taxon>Neoptera</taxon>
        <taxon>Paraneoptera</taxon>
        <taxon>Hemiptera</taxon>
        <taxon>Sternorrhyncha</taxon>
        <taxon>Aleyrodoidea</taxon>
        <taxon>Aleyrodidae</taxon>
        <taxon>Aleyrodinae</taxon>
        <taxon>Bemisia</taxon>
    </lineage>
</organism>
<dbReference type="Proteomes" id="UP001152759">
    <property type="component" value="Chromosome 10"/>
</dbReference>
<gene>
    <name evidence="2" type="ORF">BEMITA_LOCUS3180</name>
</gene>
<dbReference type="PANTHER" id="PTHR11012:SF30">
    <property type="entry name" value="PROTEIN KINASE-LIKE DOMAIN-CONTAINING"/>
    <property type="match status" value="1"/>
</dbReference>
<evidence type="ECO:0000259" key="1">
    <source>
        <dbReference type="SMART" id="SM00587"/>
    </source>
</evidence>
<feature type="domain" description="CHK kinase-like" evidence="1">
    <location>
        <begin position="3"/>
        <end position="127"/>
    </location>
</feature>
<dbReference type="SMART" id="SM00587">
    <property type="entry name" value="CHK"/>
    <property type="match status" value="1"/>
</dbReference>
<sequence length="222" mass="25862">MSQDFREGLFRGIRPLQKETEYQGRLAALEANCTNAYDLFKKYAYGSRDSGVIVHGDFRLDNMMFKYEADGTPIEVVFFDFQTICIGSPALDICRFMIFEAPTDLRHARWETSLRVYHDALANQMRGHQNRIPSLETVELDIRKKGIFAYYIYALCWPNLFSNRNGLDLISVPKLEGLNEEELQKAMEAHMQNVREWGGPKVTEMLAEVVRFMIDKNFIFEY</sequence>
<dbReference type="EMBL" id="OU963871">
    <property type="protein sequence ID" value="CAH0383764.1"/>
    <property type="molecule type" value="Genomic_DNA"/>
</dbReference>
<accession>A0A9P0A5F5</accession>
<dbReference type="AlphaFoldDB" id="A0A9P0A5F5"/>
<name>A0A9P0A5F5_BEMTA</name>
<proteinExistence type="predicted"/>
<dbReference type="PANTHER" id="PTHR11012">
    <property type="entry name" value="PROTEIN KINASE-LIKE DOMAIN-CONTAINING"/>
    <property type="match status" value="1"/>
</dbReference>
<dbReference type="InterPro" id="IPR011009">
    <property type="entry name" value="Kinase-like_dom_sf"/>
</dbReference>